<dbReference type="InterPro" id="IPR032710">
    <property type="entry name" value="NTF2-like_dom_sf"/>
</dbReference>
<evidence type="ECO:0000259" key="1">
    <source>
        <dbReference type="Pfam" id="PF12680"/>
    </source>
</evidence>
<evidence type="ECO:0000313" key="3">
    <source>
        <dbReference type="Proteomes" id="UP000184368"/>
    </source>
</evidence>
<reference evidence="2 3" key="1">
    <citation type="submission" date="2016-11" db="EMBL/GenBank/DDBJ databases">
        <authorList>
            <person name="Jaros S."/>
            <person name="Januszkiewicz K."/>
            <person name="Wedrychowicz H."/>
        </authorList>
    </citation>
    <scope>NUCLEOTIDE SEQUENCE [LARGE SCALE GENOMIC DNA]</scope>
    <source>
        <strain evidence="2 3">DSM 26897</strain>
    </source>
</reference>
<dbReference type="EMBL" id="FQUO01000011">
    <property type="protein sequence ID" value="SHF72701.1"/>
    <property type="molecule type" value="Genomic_DNA"/>
</dbReference>
<dbReference type="AlphaFoldDB" id="A0A1M5E0W9"/>
<sequence length="152" mass="17010">MLLNQERLLQCAQGVQRLVILQISQQYLMNHLDLIRNYINAYNAYDVAGMTANLHNDIVFEHITNGEVVLSLEGLEAFRRQAEQAVRFFNQRKQSITSITEAADRVEVAVAYTAIAAMDLPNGLKAGDAIELEGQSIFRFAGDKVIRITDIG</sequence>
<feature type="domain" description="SnoaL-like" evidence="1">
    <location>
        <begin position="35"/>
        <end position="147"/>
    </location>
</feature>
<organism evidence="2 3">
    <name type="scientific">Cnuella takakiae</name>
    <dbReference type="NCBI Taxonomy" id="1302690"/>
    <lineage>
        <taxon>Bacteria</taxon>
        <taxon>Pseudomonadati</taxon>
        <taxon>Bacteroidota</taxon>
        <taxon>Chitinophagia</taxon>
        <taxon>Chitinophagales</taxon>
        <taxon>Chitinophagaceae</taxon>
        <taxon>Cnuella</taxon>
    </lineage>
</organism>
<dbReference type="InterPro" id="IPR037401">
    <property type="entry name" value="SnoaL-like"/>
</dbReference>
<accession>A0A1M5E0W9</accession>
<dbReference type="Pfam" id="PF12680">
    <property type="entry name" value="SnoaL_2"/>
    <property type="match status" value="1"/>
</dbReference>
<name>A0A1M5E0W9_9BACT</name>
<proteinExistence type="predicted"/>
<dbReference type="Gene3D" id="3.10.450.50">
    <property type="match status" value="1"/>
</dbReference>
<dbReference type="GO" id="GO:0016853">
    <property type="term" value="F:isomerase activity"/>
    <property type="evidence" value="ECO:0007669"/>
    <property type="project" value="UniProtKB-KW"/>
</dbReference>
<gene>
    <name evidence="2" type="ORF">SAMN05444008_111155</name>
</gene>
<keyword evidence="2" id="KW-0413">Isomerase</keyword>
<dbReference type="Proteomes" id="UP000184368">
    <property type="component" value="Unassembled WGS sequence"/>
</dbReference>
<evidence type="ECO:0000313" key="2">
    <source>
        <dbReference type="EMBL" id="SHF72701.1"/>
    </source>
</evidence>
<dbReference type="SUPFAM" id="SSF54427">
    <property type="entry name" value="NTF2-like"/>
    <property type="match status" value="1"/>
</dbReference>
<keyword evidence="3" id="KW-1185">Reference proteome</keyword>
<protein>
    <submittedName>
        <fullName evidence="2">Ketosteroid isomerase-related protein</fullName>
    </submittedName>
</protein>